<reference evidence="5" key="1">
    <citation type="submission" date="2021-02" db="EMBL/GenBank/DDBJ databases">
        <title>Sequencing the genomes of 1000 actinobacteria strains.</title>
        <authorList>
            <person name="Klenk H.-P."/>
        </authorList>
    </citation>
    <scope>NUCLEOTIDE SEQUENCE</scope>
    <source>
        <strain evidence="5">DSM 22850</strain>
    </source>
</reference>
<protein>
    <submittedName>
        <fullName evidence="5">AraC-like DNA-binding protein</fullName>
    </submittedName>
</protein>
<dbReference type="InterPro" id="IPR020449">
    <property type="entry name" value="Tscrpt_reg_AraC-type_HTH"/>
</dbReference>
<dbReference type="Gene3D" id="1.10.10.60">
    <property type="entry name" value="Homeodomain-like"/>
    <property type="match status" value="1"/>
</dbReference>
<dbReference type="RefSeq" id="WP_209704829.1">
    <property type="nucleotide sequence ID" value="NZ_JAFIDA010000001.1"/>
</dbReference>
<evidence type="ECO:0000256" key="3">
    <source>
        <dbReference type="ARBA" id="ARBA00023163"/>
    </source>
</evidence>
<organism evidence="5 6">
    <name type="scientific">Leucobacter exalbidus</name>
    <dbReference type="NCBI Taxonomy" id="662960"/>
    <lineage>
        <taxon>Bacteria</taxon>
        <taxon>Bacillati</taxon>
        <taxon>Actinomycetota</taxon>
        <taxon>Actinomycetes</taxon>
        <taxon>Micrococcales</taxon>
        <taxon>Microbacteriaceae</taxon>
        <taxon>Leucobacter</taxon>
    </lineage>
</organism>
<proteinExistence type="predicted"/>
<name>A0A940PMH3_9MICO</name>
<evidence type="ECO:0000313" key="6">
    <source>
        <dbReference type="Proteomes" id="UP000675163"/>
    </source>
</evidence>
<dbReference type="Pfam" id="PF12833">
    <property type="entry name" value="HTH_18"/>
    <property type="match status" value="1"/>
</dbReference>
<dbReference type="InterPro" id="IPR018060">
    <property type="entry name" value="HTH_AraC"/>
</dbReference>
<dbReference type="Pfam" id="PF14525">
    <property type="entry name" value="AraC_binding_2"/>
    <property type="match status" value="1"/>
</dbReference>
<keyword evidence="1" id="KW-0805">Transcription regulation</keyword>
<keyword evidence="6" id="KW-1185">Reference proteome</keyword>
<dbReference type="PRINTS" id="PR00032">
    <property type="entry name" value="HTHARAC"/>
</dbReference>
<evidence type="ECO:0000259" key="4">
    <source>
        <dbReference type="PROSITE" id="PS01124"/>
    </source>
</evidence>
<dbReference type="InterPro" id="IPR035418">
    <property type="entry name" value="AraC-bd_2"/>
</dbReference>
<evidence type="ECO:0000256" key="2">
    <source>
        <dbReference type="ARBA" id="ARBA00023125"/>
    </source>
</evidence>
<dbReference type="SMART" id="SM00342">
    <property type="entry name" value="HTH_ARAC"/>
    <property type="match status" value="1"/>
</dbReference>
<dbReference type="SUPFAM" id="SSF46689">
    <property type="entry name" value="Homeodomain-like"/>
    <property type="match status" value="1"/>
</dbReference>
<dbReference type="PANTHER" id="PTHR43280:SF31">
    <property type="entry name" value="TRANSCRIPTIONAL REGULATORY PROTEIN"/>
    <property type="match status" value="1"/>
</dbReference>
<keyword evidence="3" id="KW-0804">Transcription</keyword>
<accession>A0A940PMH3</accession>
<dbReference type="AlphaFoldDB" id="A0A940PMH3"/>
<dbReference type="Proteomes" id="UP000675163">
    <property type="component" value="Unassembled WGS sequence"/>
</dbReference>
<feature type="domain" description="HTH araC/xylS-type" evidence="4">
    <location>
        <begin position="204"/>
        <end position="305"/>
    </location>
</feature>
<dbReference type="GO" id="GO:0003700">
    <property type="term" value="F:DNA-binding transcription factor activity"/>
    <property type="evidence" value="ECO:0007669"/>
    <property type="project" value="InterPro"/>
</dbReference>
<dbReference type="InterPro" id="IPR009057">
    <property type="entry name" value="Homeodomain-like_sf"/>
</dbReference>
<keyword evidence="2 5" id="KW-0238">DNA-binding</keyword>
<dbReference type="GO" id="GO:0043565">
    <property type="term" value="F:sequence-specific DNA binding"/>
    <property type="evidence" value="ECO:0007669"/>
    <property type="project" value="InterPro"/>
</dbReference>
<sequence length="311" mass="35117">MESYESLSFHDWIRLVGNRFVPLSISAVSPKEFSGNFRTRNIGSTSITDIQASPHSVHRQMHAIRRDQNHHLKLSMQLEGSGLVLQDGRSARLEPGDVAIYDTSRPYTIEYDEPMRSLVMVFPHKMLGISAHLVQTMTASRLAGDTGIGRVICPFMQHMAENLDELDGVNGSRIMNSAFELITALISSELQTMAAASPSMLTIETVRLFIDSHLSDYELNTDSIAKAHFISARQLQYLFKEEDLTVSSYIRSRRLERCRLDLEDSALHRRSILQIAQAYGFNDLSHFSKLFKATYGCSPREHRASRIPANI</sequence>
<comment type="caution">
    <text evidence="5">The sequence shown here is derived from an EMBL/GenBank/DDBJ whole genome shotgun (WGS) entry which is preliminary data.</text>
</comment>
<dbReference type="EMBL" id="JAFIDA010000001">
    <property type="protein sequence ID" value="MBP1325825.1"/>
    <property type="molecule type" value="Genomic_DNA"/>
</dbReference>
<gene>
    <name evidence="5" type="ORF">JOF28_001057</name>
</gene>
<dbReference type="PANTHER" id="PTHR43280">
    <property type="entry name" value="ARAC-FAMILY TRANSCRIPTIONAL REGULATOR"/>
    <property type="match status" value="1"/>
</dbReference>
<evidence type="ECO:0000256" key="1">
    <source>
        <dbReference type="ARBA" id="ARBA00023015"/>
    </source>
</evidence>
<evidence type="ECO:0000313" key="5">
    <source>
        <dbReference type="EMBL" id="MBP1325825.1"/>
    </source>
</evidence>
<dbReference type="PROSITE" id="PS01124">
    <property type="entry name" value="HTH_ARAC_FAMILY_2"/>
    <property type="match status" value="1"/>
</dbReference>